<reference evidence="4 5" key="2">
    <citation type="submission" date="2020-11" db="EMBL/GenBank/DDBJ databases">
        <title>Sulfur oxidizing isolate from Hospital Hole Sinkhole.</title>
        <authorList>
            <person name="Scott K.M."/>
        </authorList>
    </citation>
    <scope>NUCLEOTIDE SEQUENCE [LARGE SCALE GENOMIC DNA]</scope>
    <source>
        <strain evidence="4 5">HH1</strain>
    </source>
</reference>
<dbReference type="InterPro" id="IPR014051">
    <property type="entry name" value="Phosphoesterase_HXTX"/>
</dbReference>
<proteinExistence type="inferred from homology"/>
<comment type="caution">
    <text evidence="4">The sequence shown here is derived from an EMBL/GenBank/DDBJ whole genome shotgun (WGS) entry which is preliminary data.</text>
</comment>
<feature type="active site" description="Proton donor" evidence="2">
    <location>
        <position position="42"/>
    </location>
</feature>
<organism evidence="4 5">
    <name type="scientific">Thiomicrorhabdus heinhorstiae</name>
    <dbReference type="NCBI Taxonomy" id="2748010"/>
    <lineage>
        <taxon>Bacteria</taxon>
        <taxon>Pseudomonadati</taxon>
        <taxon>Pseudomonadota</taxon>
        <taxon>Gammaproteobacteria</taxon>
        <taxon>Thiotrichales</taxon>
        <taxon>Piscirickettsiaceae</taxon>
        <taxon>Thiomicrorhabdus</taxon>
    </lineage>
</organism>
<dbReference type="InterPro" id="IPR009097">
    <property type="entry name" value="Cyclic_Pdiesterase"/>
</dbReference>
<dbReference type="EMBL" id="JACBGI020000001">
    <property type="protein sequence ID" value="MBF6056786.1"/>
    <property type="molecule type" value="Genomic_DNA"/>
</dbReference>
<feature type="short sequence motif" description="HXTX 1" evidence="2">
    <location>
        <begin position="42"/>
        <end position="45"/>
    </location>
</feature>
<gene>
    <name evidence="4" type="primary">thpR</name>
    <name evidence="4" type="ORF">H8792_000345</name>
</gene>
<keyword evidence="1 2" id="KW-0378">Hydrolase</keyword>
<dbReference type="InterPro" id="IPR004175">
    <property type="entry name" value="RNA_CPDase"/>
</dbReference>
<feature type="active site" description="Proton acceptor" evidence="2">
    <location>
        <position position="130"/>
    </location>
</feature>
<dbReference type="PANTHER" id="PTHR35561">
    <property type="entry name" value="RNA 2',3'-CYCLIC PHOSPHODIESTERASE"/>
    <property type="match status" value="1"/>
</dbReference>
<evidence type="ECO:0000259" key="3">
    <source>
        <dbReference type="Pfam" id="PF02834"/>
    </source>
</evidence>
<protein>
    <recommendedName>
        <fullName evidence="2">RNA 2',3'-cyclic phosphodiesterase</fullName>
        <shortName evidence="2">RNA 2',3'-CPDase</shortName>
        <ecNumber evidence="2">3.1.4.58</ecNumber>
    </recommendedName>
</protein>
<dbReference type="Pfam" id="PF02834">
    <property type="entry name" value="LigT_PEase"/>
    <property type="match status" value="1"/>
</dbReference>
<feature type="domain" description="Phosphoesterase HXTX" evidence="3">
    <location>
        <begin position="8"/>
        <end position="94"/>
    </location>
</feature>
<dbReference type="PANTHER" id="PTHR35561:SF1">
    <property type="entry name" value="RNA 2',3'-CYCLIC PHOSPHODIESTERASE"/>
    <property type="match status" value="1"/>
</dbReference>
<keyword evidence="5" id="KW-1185">Reference proteome</keyword>
<comment type="similarity">
    <text evidence="2">Belongs to the 2H phosphoesterase superfamily. ThpR family.</text>
</comment>
<evidence type="ECO:0000256" key="2">
    <source>
        <dbReference type="HAMAP-Rule" id="MF_01940"/>
    </source>
</evidence>
<evidence type="ECO:0000313" key="5">
    <source>
        <dbReference type="Proteomes" id="UP001193680"/>
    </source>
</evidence>
<dbReference type="HAMAP" id="MF_01940">
    <property type="entry name" value="RNA_CPDase"/>
    <property type="match status" value="1"/>
</dbReference>
<comment type="catalytic activity">
    <reaction evidence="2">
        <text>a 3'-end 2',3'-cyclophospho-ribonucleotide-RNA + H2O = a 3'-end 2'-phospho-ribonucleotide-RNA + H(+)</text>
        <dbReference type="Rhea" id="RHEA:11828"/>
        <dbReference type="Rhea" id="RHEA-COMP:10464"/>
        <dbReference type="Rhea" id="RHEA-COMP:17353"/>
        <dbReference type="ChEBI" id="CHEBI:15377"/>
        <dbReference type="ChEBI" id="CHEBI:15378"/>
        <dbReference type="ChEBI" id="CHEBI:83064"/>
        <dbReference type="ChEBI" id="CHEBI:173113"/>
        <dbReference type="EC" id="3.1.4.58"/>
    </reaction>
</comment>
<reference evidence="4 5" key="1">
    <citation type="submission" date="2020-06" db="EMBL/GenBank/DDBJ databases">
        <authorList>
            <person name="Scott K."/>
        </authorList>
    </citation>
    <scope>NUCLEOTIDE SEQUENCE [LARGE SCALE GENOMIC DNA]</scope>
    <source>
        <strain evidence="4 5">HH1</strain>
    </source>
</reference>
<accession>A0ABS0BSD2</accession>
<dbReference type="RefSeq" id="WP_194947153.1">
    <property type="nucleotide sequence ID" value="NZ_JACBGI020000001.1"/>
</dbReference>
<dbReference type="Proteomes" id="UP001193680">
    <property type="component" value="Unassembled WGS sequence"/>
</dbReference>
<comment type="caution">
    <text evidence="2">Lacks conserved residue(s) required for the propagation of feature annotation.</text>
</comment>
<dbReference type="EC" id="3.1.4.58" evidence="2"/>
<evidence type="ECO:0000256" key="1">
    <source>
        <dbReference type="ARBA" id="ARBA00022801"/>
    </source>
</evidence>
<dbReference type="SUPFAM" id="SSF55144">
    <property type="entry name" value="LigT-like"/>
    <property type="match status" value="1"/>
</dbReference>
<name>A0ABS0BSD2_9GAMM</name>
<sequence length="186" mass="21404">MRSFIAIPIDAACSRMLEGVQQKLQEQHGAEQVVWFLPENFHLTLHFLGANVPEEKIEQVIQAMDSWFANGFPCFEVELDRVELFPSGPYPHTIVVSVQNNTQLQRLFSSLEAYLATLGLEGKKRDFLPHISLGRIKVRCKQPSMHIPEQLAVIKMPMLVDRITLFESELTLREPIYTPLKNHYFV</sequence>
<evidence type="ECO:0000313" key="4">
    <source>
        <dbReference type="EMBL" id="MBF6056786.1"/>
    </source>
</evidence>
<dbReference type="Gene3D" id="3.90.1140.10">
    <property type="entry name" value="Cyclic phosphodiesterase"/>
    <property type="match status" value="1"/>
</dbReference>
<comment type="function">
    <text evidence="2">Hydrolyzes RNA 2',3'-cyclic phosphodiester to an RNA 2'-phosphomonoester.</text>
</comment>
<dbReference type="NCBIfam" id="TIGR02258">
    <property type="entry name" value="2_5_ligase"/>
    <property type="match status" value="1"/>
</dbReference>